<name>A0ABY7CUN9_9BASI</name>
<dbReference type="EMBL" id="CP110430">
    <property type="protein sequence ID" value="WAQ88705.1"/>
    <property type="molecule type" value="Genomic_DNA"/>
</dbReference>
<dbReference type="RefSeq" id="XP_053024260.1">
    <property type="nucleotide sequence ID" value="XM_053160269.1"/>
</dbReference>
<evidence type="ECO:0000313" key="3">
    <source>
        <dbReference type="Proteomes" id="UP001164743"/>
    </source>
</evidence>
<accession>A0ABY7CUN9</accession>
<keyword evidence="3" id="KW-1185">Reference proteome</keyword>
<feature type="compositionally biased region" description="Polar residues" evidence="1">
    <location>
        <begin position="1"/>
        <end position="12"/>
    </location>
</feature>
<organism evidence="2 3">
    <name type="scientific">Puccinia triticina</name>
    <dbReference type="NCBI Taxonomy" id="208348"/>
    <lineage>
        <taxon>Eukaryota</taxon>
        <taxon>Fungi</taxon>
        <taxon>Dikarya</taxon>
        <taxon>Basidiomycota</taxon>
        <taxon>Pucciniomycotina</taxon>
        <taxon>Pucciniomycetes</taxon>
        <taxon>Pucciniales</taxon>
        <taxon>Pucciniaceae</taxon>
        <taxon>Puccinia</taxon>
    </lineage>
</organism>
<protein>
    <submittedName>
        <fullName evidence="2">Uncharacterized protein</fullName>
    </submittedName>
</protein>
<evidence type="ECO:0000313" key="2">
    <source>
        <dbReference type="EMBL" id="WAQ88705.1"/>
    </source>
</evidence>
<gene>
    <name evidence="2" type="ORF">PtA15_10A124</name>
</gene>
<sequence>MQTTVYWSVQQSPKEKSSKTKAGRTGCPIKNHFRIDLKCPRGGVHIPVPNSRKQHTLSRKCGCQSKFSIFHDVQSNSLRGLAGRRYRPWQIAQKLLLCAAAGSSWKPEISSLTGFDILLQPE</sequence>
<reference evidence="2" key="1">
    <citation type="submission" date="2022-10" db="EMBL/GenBank/DDBJ databases">
        <title>Puccinia triticina Genome sequencing and assembly.</title>
        <authorList>
            <person name="Li C."/>
        </authorList>
    </citation>
    <scope>NUCLEOTIDE SEQUENCE</scope>
    <source>
        <strain evidence="2">Pt15</strain>
    </source>
</reference>
<proteinExistence type="predicted"/>
<dbReference type="Proteomes" id="UP001164743">
    <property type="component" value="Chromosome 10A"/>
</dbReference>
<evidence type="ECO:0000256" key="1">
    <source>
        <dbReference type="SAM" id="MobiDB-lite"/>
    </source>
</evidence>
<feature type="region of interest" description="Disordered" evidence="1">
    <location>
        <begin position="1"/>
        <end position="26"/>
    </location>
</feature>
<dbReference type="GeneID" id="77801164"/>